<evidence type="ECO:0000256" key="6">
    <source>
        <dbReference type="ARBA" id="ARBA00022989"/>
    </source>
</evidence>
<sequence>MARERRLTLPNVITLVRLIVLIPLFVLLSVTERTTGAIVVLFLIGISDWADGWIARRFDLSSDLGRTLDPLADRLAMAAVVITLVVQGYADLWMVALIVLPDAILGGAAIVLSAQRRFPAPQLEVTLLGKARTALLMTGLPLLLLASYTTGKGTVLWGIAYAITAAGCLGHALAAVHYGVLGRRALRALEAQEDADAAARLGQSGRPA</sequence>
<evidence type="ECO:0000256" key="9">
    <source>
        <dbReference type="ARBA" id="ARBA00023209"/>
    </source>
</evidence>
<dbReference type="PIRSF" id="PIRSF000847">
    <property type="entry name" value="Phos_ph_gly_syn"/>
    <property type="match status" value="1"/>
</dbReference>
<dbReference type="PANTHER" id="PTHR14269:SF11">
    <property type="entry name" value="CDP-DIACYLGLYCEROL--GLYCEROL-3-PHOSPHATE 3-PHOSPHATIDYLTRANSFERASE"/>
    <property type="match status" value="1"/>
</dbReference>
<protein>
    <submittedName>
        <fullName evidence="13">CDP-diacylglycerol--glycerol-3-phosphate 3-phosphatidyltransferase</fullName>
    </submittedName>
</protein>
<dbReference type="RefSeq" id="WP_093374139.1">
    <property type="nucleotide sequence ID" value="NZ_BNAN01000001.1"/>
</dbReference>
<dbReference type="AlphaFoldDB" id="A0A1I2CD53"/>
<keyword evidence="14" id="KW-1185">Reference proteome</keyword>
<dbReference type="PROSITE" id="PS00379">
    <property type="entry name" value="CDP_ALCOHOL_P_TRANSF"/>
    <property type="match status" value="1"/>
</dbReference>
<name>A0A1I2CD53_9MICO</name>
<dbReference type="InterPro" id="IPR050324">
    <property type="entry name" value="CDP-alcohol_PTase-I"/>
</dbReference>
<comment type="subcellular location">
    <subcellularLocation>
        <location evidence="1">Membrane</location>
        <topology evidence="1">Multi-pass membrane protein</topology>
    </subcellularLocation>
</comment>
<dbReference type="STRING" id="285351.SAMN04488035_0071"/>
<evidence type="ECO:0000256" key="10">
    <source>
        <dbReference type="ARBA" id="ARBA00023264"/>
    </source>
</evidence>
<dbReference type="PANTHER" id="PTHR14269">
    <property type="entry name" value="CDP-DIACYLGLYCEROL--GLYCEROL-3-PHOSPHATE 3-PHOSPHATIDYLTRANSFERASE-RELATED"/>
    <property type="match status" value="1"/>
</dbReference>
<dbReference type="GO" id="GO:0046474">
    <property type="term" value="P:glycerophospholipid biosynthetic process"/>
    <property type="evidence" value="ECO:0007669"/>
    <property type="project" value="TreeGrafter"/>
</dbReference>
<feature type="transmembrane region" description="Helical" evidence="12">
    <location>
        <begin position="133"/>
        <end position="150"/>
    </location>
</feature>
<keyword evidence="9" id="KW-0594">Phospholipid biosynthesis</keyword>
<dbReference type="InterPro" id="IPR004570">
    <property type="entry name" value="Phosphatidylglycerol_P_synth"/>
</dbReference>
<evidence type="ECO:0000256" key="7">
    <source>
        <dbReference type="ARBA" id="ARBA00023098"/>
    </source>
</evidence>
<dbReference type="Pfam" id="PF01066">
    <property type="entry name" value="CDP-OH_P_transf"/>
    <property type="match status" value="1"/>
</dbReference>
<dbReference type="GO" id="GO:0008444">
    <property type="term" value="F:CDP-diacylglycerol-glycerol-3-phosphate 3-phosphatidyltransferase activity"/>
    <property type="evidence" value="ECO:0007669"/>
    <property type="project" value="InterPro"/>
</dbReference>
<evidence type="ECO:0000256" key="5">
    <source>
        <dbReference type="ARBA" id="ARBA00022692"/>
    </source>
</evidence>
<accession>A0A1I2CD53</accession>
<feature type="transmembrane region" description="Helical" evidence="12">
    <location>
        <begin position="12"/>
        <end position="30"/>
    </location>
</feature>
<proteinExistence type="inferred from homology"/>
<evidence type="ECO:0000256" key="12">
    <source>
        <dbReference type="SAM" id="Phobius"/>
    </source>
</evidence>
<reference evidence="14" key="1">
    <citation type="submission" date="2016-10" db="EMBL/GenBank/DDBJ databases">
        <authorList>
            <person name="Varghese N."/>
            <person name="Submissions S."/>
        </authorList>
    </citation>
    <scope>NUCLEOTIDE SEQUENCE [LARGE SCALE GENOMIC DNA]</scope>
    <source>
        <strain evidence="14">DSM 19083</strain>
    </source>
</reference>
<keyword evidence="3" id="KW-0444">Lipid biosynthesis</keyword>
<evidence type="ECO:0000256" key="8">
    <source>
        <dbReference type="ARBA" id="ARBA00023136"/>
    </source>
</evidence>
<comment type="similarity">
    <text evidence="2 11">Belongs to the CDP-alcohol phosphatidyltransferase class-I family.</text>
</comment>
<evidence type="ECO:0000256" key="4">
    <source>
        <dbReference type="ARBA" id="ARBA00022679"/>
    </source>
</evidence>
<keyword evidence="4 11" id="KW-0808">Transferase</keyword>
<evidence type="ECO:0000256" key="2">
    <source>
        <dbReference type="ARBA" id="ARBA00010441"/>
    </source>
</evidence>
<gene>
    <name evidence="13" type="ORF">SAMN04488035_0071</name>
</gene>
<feature type="transmembrane region" description="Helical" evidence="12">
    <location>
        <begin position="156"/>
        <end position="180"/>
    </location>
</feature>
<feature type="transmembrane region" description="Helical" evidence="12">
    <location>
        <begin position="92"/>
        <end position="112"/>
    </location>
</feature>
<dbReference type="GO" id="GO:0016020">
    <property type="term" value="C:membrane"/>
    <property type="evidence" value="ECO:0007669"/>
    <property type="project" value="UniProtKB-SubCell"/>
</dbReference>
<evidence type="ECO:0000256" key="3">
    <source>
        <dbReference type="ARBA" id="ARBA00022516"/>
    </source>
</evidence>
<dbReference type="Proteomes" id="UP000198520">
    <property type="component" value="Unassembled WGS sequence"/>
</dbReference>
<evidence type="ECO:0000256" key="11">
    <source>
        <dbReference type="RuleBase" id="RU003750"/>
    </source>
</evidence>
<dbReference type="InterPro" id="IPR000462">
    <property type="entry name" value="CDP-OH_P_trans"/>
</dbReference>
<dbReference type="Gene3D" id="1.20.120.1760">
    <property type="match status" value="1"/>
</dbReference>
<dbReference type="InterPro" id="IPR043130">
    <property type="entry name" value="CDP-OH_PTrfase_TM_dom"/>
</dbReference>
<keyword evidence="7" id="KW-0443">Lipid metabolism</keyword>
<evidence type="ECO:0000313" key="14">
    <source>
        <dbReference type="Proteomes" id="UP000198520"/>
    </source>
</evidence>
<keyword evidence="8 12" id="KW-0472">Membrane</keyword>
<dbReference type="EMBL" id="FONZ01000001">
    <property type="protein sequence ID" value="SFE66075.1"/>
    <property type="molecule type" value="Genomic_DNA"/>
</dbReference>
<evidence type="ECO:0000313" key="13">
    <source>
        <dbReference type="EMBL" id="SFE66075.1"/>
    </source>
</evidence>
<keyword evidence="5 12" id="KW-0812">Transmembrane</keyword>
<keyword evidence="10" id="KW-1208">Phospholipid metabolism</keyword>
<dbReference type="OrthoDB" id="9796672at2"/>
<dbReference type="InterPro" id="IPR048254">
    <property type="entry name" value="CDP_ALCOHOL_P_TRANSF_CS"/>
</dbReference>
<dbReference type="UniPathway" id="UPA00085"/>
<organism evidence="13 14">
    <name type="scientific">Flavimobilis marinus</name>
    <dbReference type="NCBI Taxonomy" id="285351"/>
    <lineage>
        <taxon>Bacteria</taxon>
        <taxon>Bacillati</taxon>
        <taxon>Actinomycetota</taxon>
        <taxon>Actinomycetes</taxon>
        <taxon>Micrococcales</taxon>
        <taxon>Jonesiaceae</taxon>
        <taxon>Flavimobilis</taxon>
    </lineage>
</organism>
<evidence type="ECO:0000256" key="1">
    <source>
        <dbReference type="ARBA" id="ARBA00004141"/>
    </source>
</evidence>
<keyword evidence="6 12" id="KW-1133">Transmembrane helix</keyword>